<evidence type="ECO:0000256" key="4">
    <source>
        <dbReference type="ARBA" id="ARBA00022679"/>
    </source>
</evidence>
<dbReference type="PANTHER" id="PTHR21015">
    <property type="entry name" value="UDP-N-ACETYLGLUCOSAMINE--N-ACETYLMURAMYL-(PENTAPEPTIDE) PYROPHOSPHORYL-UNDECAPRENOL N-ACETYLGLUCOSAMINE TRANSFERASE 1"/>
    <property type="match status" value="1"/>
</dbReference>
<dbReference type="EC" id="2.4.1.227" evidence="10"/>
<dbReference type="FunCoup" id="D4H2U0">
    <property type="interactions" value="295"/>
</dbReference>
<keyword evidence="3 10" id="KW-0328">Glycosyltransferase</keyword>
<dbReference type="GO" id="GO:0005975">
    <property type="term" value="P:carbohydrate metabolic process"/>
    <property type="evidence" value="ECO:0007669"/>
    <property type="project" value="InterPro"/>
</dbReference>
<feature type="binding site" evidence="10">
    <location>
        <position position="160"/>
    </location>
    <ligand>
        <name>UDP-N-acetyl-alpha-D-glucosamine</name>
        <dbReference type="ChEBI" id="CHEBI:57705"/>
    </ligand>
</feature>
<dbReference type="HOGENOM" id="CLU_037404_2_0_0"/>
<keyword evidence="10" id="KW-0997">Cell inner membrane</keyword>
<dbReference type="SUPFAM" id="SSF53756">
    <property type="entry name" value="UDP-Glycosyltransferase/glycogen phosphorylase"/>
    <property type="match status" value="1"/>
</dbReference>
<dbReference type="eggNOG" id="COG0707">
    <property type="taxonomic scope" value="Bacteria"/>
</dbReference>
<dbReference type="GO" id="GO:0008360">
    <property type="term" value="P:regulation of cell shape"/>
    <property type="evidence" value="ECO:0007669"/>
    <property type="project" value="UniProtKB-KW"/>
</dbReference>
<dbReference type="STRING" id="522772.Dacet_2201"/>
<evidence type="ECO:0000256" key="2">
    <source>
        <dbReference type="ARBA" id="ARBA00022618"/>
    </source>
</evidence>
<dbReference type="EMBL" id="CP001968">
    <property type="protein sequence ID" value="ADD68963.1"/>
    <property type="molecule type" value="Genomic_DNA"/>
</dbReference>
<comment type="caution">
    <text evidence="10">Lacks conserved residue(s) required for the propagation of feature annotation.</text>
</comment>
<evidence type="ECO:0000256" key="10">
    <source>
        <dbReference type="HAMAP-Rule" id="MF_00033"/>
    </source>
</evidence>
<gene>
    <name evidence="10" type="primary">murG</name>
    <name evidence="13" type="ordered locus">Dacet_2201</name>
</gene>
<dbReference type="Pfam" id="PF04101">
    <property type="entry name" value="Glyco_tran_28_C"/>
    <property type="match status" value="1"/>
</dbReference>
<comment type="function">
    <text evidence="10">Cell wall formation. Catalyzes the transfer of a GlcNAc subunit on undecaprenyl-pyrophosphoryl-MurNAc-pentapeptide (lipid intermediate I) to form undecaprenyl-pyrophosphoryl-MurNAc-(pentapeptide)GlcNAc (lipid intermediate II).</text>
</comment>
<feature type="domain" description="Glycosyl transferase family 28 C-terminal" evidence="12">
    <location>
        <begin position="176"/>
        <end position="322"/>
    </location>
</feature>
<name>D4H2U0_DENA2</name>
<evidence type="ECO:0000256" key="8">
    <source>
        <dbReference type="ARBA" id="ARBA00023306"/>
    </source>
</evidence>
<keyword evidence="5 10" id="KW-0133">Cell shape</keyword>
<dbReference type="GO" id="GO:0009252">
    <property type="term" value="P:peptidoglycan biosynthetic process"/>
    <property type="evidence" value="ECO:0007669"/>
    <property type="project" value="UniProtKB-UniRule"/>
</dbReference>
<dbReference type="GO" id="GO:0051301">
    <property type="term" value="P:cell division"/>
    <property type="evidence" value="ECO:0007669"/>
    <property type="project" value="UniProtKB-KW"/>
</dbReference>
<keyword evidence="8 10" id="KW-0131">Cell cycle</keyword>
<feature type="binding site" evidence="10">
    <location>
        <position position="182"/>
    </location>
    <ligand>
        <name>UDP-N-acetyl-alpha-D-glucosamine</name>
        <dbReference type="ChEBI" id="CHEBI:57705"/>
    </ligand>
</feature>
<keyword evidence="1 10" id="KW-1003">Cell membrane</keyword>
<feature type="binding site" evidence="10">
    <location>
        <position position="239"/>
    </location>
    <ligand>
        <name>UDP-N-acetyl-alpha-D-glucosamine</name>
        <dbReference type="ChEBI" id="CHEBI:57705"/>
    </ligand>
</feature>
<dbReference type="InParanoid" id="D4H2U0"/>
<reference evidence="13 14" key="1">
    <citation type="journal article" date="2010" name="Stand. Genomic Sci.">
        <title>Complete genome sequence of Denitrovibrio acetiphilus type strain (N2460).</title>
        <authorList>
            <person name="Kiss H."/>
            <person name="Lang E."/>
            <person name="Lapidus A."/>
            <person name="Copeland A."/>
            <person name="Nolan M."/>
            <person name="Glavina Del Rio T."/>
            <person name="Chen F."/>
            <person name="Lucas S."/>
            <person name="Tice H."/>
            <person name="Cheng J.F."/>
            <person name="Han C."/>
            <person name="Goodwin L."/>
            <person name="Pitluck S."/>
            <person name="Liolios K."/>
            <person name="Pati A."/>
            <person name="Ivanova N."/>
            <person name="Mavromatis K."/>
            <person name="Chen A."/>
            <person name="Palaniappan K."/>
            <person name="Land M."/>
            <person name="Hauser L."/>
            <person name="Chang Y.J."/>
            <person name="Jeffries C.D."/>
            <person name="Detter J.C."/>
            <person name="Brettin T."/>
            <person name="Spring S."/>
            <person name="Rohde M."/>
            <person name="Goker M."/>
            <person name="Woyke T."/>
            <person name="Bristow J."/>
            <person name="Eisen J.A."/>
            <person name="Markowitz V."/>
            <person name="Hugenholtz P."/>
            <person name="Kyrpides N.C."/>
            <person name="Klenk H.P."/>
        </authorList>
    </citation>
    <scope>NUCLEOTIDE SEQUENCE [LARGE SCALE GENOMIC DNA]</scope>
    <source>
        <strain evidence="14">DSM 12809 / NBRC 114555 / N2460</strain>
    </source>
</reference>
<keyword evidence="4 10" id="KW-0808">Transferase</keyword>
<accession>D4H2U0</accession>
<dbReference type="Pfam" id="PF03033">
    <property type="entry name" value="Glyco_transf_28"/>
    <property type="match status" value="1"/>
</dbReference>
<dbReference type="GO" id="GO:0005886">
    <property type="term" value="C:plasma membrane"/>
    <property type="evidence" value="ECO:0007669"/>
    <property type="project" value="UniProtKB-SubCell"/>
</dbReference>
<dbReference type="PaxDb" id="522772-Dacet_2201"/>
<comment type="similarity">
    <text evidence="10">Belongs to the glycosyltransferase 28 family. MurG subfamily.</text>
</comment>
<dbReference type="RefSeq" id="WP_013011466.1">
    <property type="nucleotide sequence ID" value="NC_013943.1"/>
</dbReference>
<dbReference type="AlphaFoldDB" id="D4H2U0"/>
<evidence type="ECO:0000256" key="7">
    <source>
        <dbReference type="ARBA" id="ARBA00023136"/>
    </source>
</evidence>
<dbReference type="Gene3D" id="3.40.50.2000">
    <property type="entry name" value="Glycogen Phosphorylase B"/>
    <property type="match status" value="2"/>
</dbReference>
<dbReference type="InterPro" id="IPR006009">
    <property type="entry name" value="GlcNAc_MurG"/>
</dbReference>
<feature type="binding site" evidence="10">
    <location>
        <position position="284"/>
    </location>
    <ligand>
        <name>UDP-N-acetyl-alpha-D-glucosamine</name>
        <dbReference type="ChEBI" id="CHEBI:57705"/>
    </ligand>
</feature>
<evidence type="ECO:0000259" key="12">
    <source>
        <dbReference type="Pfam" id="PF04101"/>
    </source>
</evidence>
<keyword evidence="2 10" id="KW-0132">Cell division</keyword>
<evidence type="ECO:0000256" key="3">
    <source>
        <dbReference type="ARBA" id="ARBA00022676"/>
    </source>
</evidence>
<dbReference type="KEGG" id="dap:Dacet_2201"/>
<keyword evidence="6 10" id="KW-0573">Peptidoglycan synthesis</keyword>
<dbReference type="InterPro" id="IPR007235">
    <property type="entry name" value="Glyco_trans_28_C"/>
</dbReference>
<dbReference type="GO" id="GO:0051991">
    <property type="term" value="F:UDP-N-acetyl-D-glucosamine:N-acetylmuramoyl-L-alanyl-D-glutamyl-meso-2,6-diaminopimelyl-D-alanyl-D-alanine-diphosphoundecaprenol 4-beta-N-acetylglucosaminlytransferase activity"/>
    <property type="evidence" value="ECO:0007669"/>
    <property type="project" value="RHEA"/>
</dbReference>
<feature type="domain" description="Glycosyltransferase family 28 N-terminal" evidence="11">
    <location>
        <begin position="5"/>
        <end position="139"/>
    </location>
</feature>
<dbReference type="HAMAP" id="MF_00033">
    <property type="entry name" value="MurG"/>
    <property type="match status" value="1"/>
</dbReference>
<comment type="subcellular location">
    <subcellularLocation>
        <location evidence="10">Cell inner membrane</location>
        <topology evidence="10">Peripheral membrane protein</topology>
        <orientation evidence="10">Cytoplasmic side</orientation>
    </subcellularLocation>
</comment>
<comment type="catalytic activity">
    <reaction evidence="10">
        <text>di-trans,octa-cis-undecaprenyl diphospho-N-acetyl-alpha-D-muramoyl-L-alanyl-D-glutamyl-meso-2,6-diaminopimeloyl-D-alanyl-D-alanine + UDP-N-acetyl-alpha-D-glucosamine = di-trans,octa-cis-undecaprenyl diphospho-[N-acetyl-alpha-D-glucosaminyl-(1-&gt;4)]-N-acetyl-alpha-D-muramoyl-L-alanyl-D-glutamyl-meso-2,6-diaminopimeloyl-D-alanyl-D-alanine + UDP + H(+)</text>
        <dbReference type="Rhea" id="RHEA:31227"/>
        <dbReference type="ChEBI" id="CHEBI:15378"/>
        <dbReference type="ChEBI" id="CHEBI:57705"/>
        <dbReference type="ChEBI" id="CHEBI:58223"/>
        <dbReference type="ChEBI" id="CHEBI:61387"/>
        <dbReference type="ChEBI" id="CHEBI:61388"/>
        <dbReference type="EC" id="2.4.1.227"/>
    </reaction>
</comment>
<sequence>MTRLVIAGGGTGGHLYPGVAVAEYVKQFGVDSFFIVSKRGLERKVLSELEYPFYEQSETPINGVSTLRKVRSVFMLMKEIGKCYRLIKKNDKILLTGGFVSAAAALVGSMKGAEMYLHEQNSVMGLTNRKFAGGCEKVFLSFPDTKKAVGKTLVTGNPVREMFKDIPVKEQMNKKILILGGSQGSRFVNMQVTEAAESLLEAGFTIRHQTGGKLLDETLAKYEELGVELSEKLEVTGYIDDVAEALKWADIVIARSGSGTVFEVMSARRLALYIPFALSADDHQLYNAKFAEDKGIAKVMTEKEAKPELLTGMMKSFALNYDNYKDALEKIETYKSVELIAGGMNIG</sequence>
<feature type="binding site" evidence="10">
    <location>
        <begin position="11"/>
        <end position="13"/>
    </location>
    <ligand>
        <name>UDP-N-acetyl-alpha-D-glucosamine</name>
        <dbReference type="ChEBI" id="CHEBI:57705"/>
    </ligand>
</feature>
<comment type="pathway">
    <text evidence="10">Cell wall biogenesis; peptidoglycan biosynthesis.</text>
</comment>
<dbReference type="CAZy" id="GT28">
    <property type="family name" value="Glycosyltransferase Family 28"/>
</dbReference>
<keyword evidence="9 10" id="KW-0961">Cell wall biogenesis/degradation</keyword>
<dbReference type="GO" id="GO:0071555">
    <property type="term" value="P:cell wall organization"/>
    <property type="evidence" value="ECO:0007669"/>
    <property type="project" value="UniProtKB-KW"/>
</dbReference>
<dbReference type="CDD" id="cd03785">
    <property type="entry name" value="GT28_MurG"/>
    <property type="match status" value="1"/>
</dbReference>
<protein>
    <recommendedName>
        <fullName evidence="10">UDP-N-acetylglucosamine--N-acetylmuramyl-(pentapeptide) pyrophosphoryl-undecaprenol N-acetylglucosamine transferase</fullName>
        <ecNumber evidence="10">2.4.1.227</ecNumber>
    </recommendedName>
    <alternativeName>
        <fullName evidence="10">Undecaprenyl-PP-MurNAc-pentapeptide-UDPGlcNAc GlcNAc transferase</fullName>
    </alternativeName>
</protein>
<keyword evidence="7 10" id="KW-0472">Membrane</keyword>
<evidence type="ECO:0000313" key="14">
    <source>
        <dbReference type="Proteomes" id="UP000002012"/>
    </source>
</evidence>
<feature type="binding site" evidence="10">
    <location>
        <position position="121"/>
    </location>
    <ligand>
        <name>UDP-N-acetyl-alpha-D-glucosamine</name>
        <dbReference type="ChEBI" id="CHEBI:57705"/>
    </ligand>
</feature>
<dbReference type="OrthoDB" id="9808936at2"/>
<organism evidence="13 14">
    <name type="scientific">Denitrovibrio acetiphilus (strain DSM 12809 / NBRC 114555 / N2460)</name>
    <dbReference type="NCBI Taxonomy" id="522772"/>
    <lineage>
        <taxon>Bacteria</taxon>
        <taxon>Pseudomonadati</taxon>
        <taxon>Deferribacterota</taxon>
        <taxon>Deferribacteres</taxon>
        <taxon>Deferribacterales</taxon>
        <taxon>Geovibrionaceae</taxon>
        <taxon>Denitrovibrio</taxon>
    </lineage>
</organism>
<evidence type="ECO:0000313" key="13">
    <source>
        <dbReference type="EMBL" id="ADD68963.1"/>
    </source>
</evidence>
<evidence type="ECO:0000259" key="11">
    <source>
        <dbReference type="Pfam" id="PF03033"/>
    </source>
</evidence>
<evidence type="ECO:0000256" key="6">
    <source>
        <dbReference type="ARBA" id="ARBA00022984"/>
    </source>
</evidence>
<proteinExistence type="inferred from homology"/>
<evidence type="ECO:0000256" key="1">
    <source>
        <dbReference type="ARBA" id="ARBA00022475"/>
    </source>
</evidence>
<dbReference type="PANTHER" id="PTHR21015:SF22">
    <property type="entry name" value="GLYCOSYLTRANSFERASE"/>
    <property type="match status" value="1"/>
</dbReference>
<dbReference type="InterPro" id="IPR004276">
    <property type="entry name" value="GlycoTrans_28_N"/>
</dbReference>
<dbReference type="GO" id="GO:0050511">
    <property type="term" value="F:undecaprenyldiphospho-muramoylpentapeptide beta-N-acetylglucosaminyltransferase activity"/>
    <property type="evidence" value="ECO:0007669"/>
    <property type="project" value="UniProtKB-UniRule"/>
</dbReference>
<keyword evidence="14" id="KW-1185">Reference proteome</keyword>
<dbReference type="UniPathway" id="UPA00219"/>
<dbReference type="Proteomes" id="UP000002012">
    <property type="component" value="Chromosome"/>
</dbReference>
<evidence type="ECO:0000256" key="9">
    <source>
        <dbReference type="ARBA" id="ARBA00023316"/>
    </source>
</evidence>
<evidence type="ECO:0000256" key="5">
    <source>
        <dbReference type="ARBA" id="ARBA00022960"/>
    </source>
</evidence>